<accession>A0A9W3K931</accession>
<evidence type="ECO:0000313" key="3">
    <source>
        <dbReference type="Proteomes" id="UP000018566"/>
    </source>
</evidence>
<reference evidence="2 3" key="1">
    <citation type="submission" date="2013-05" db="EMBL/GenBank/DDBJ databases">
        <title>Complete genome sequence of Bacillus thuringiensis YBT-1518, a typical strain with high toxicity to nematode.</title>
        <authorList>
            <person name="Wang P."/>
            <person name="Zhang C."/>
            <person name="Guo M."/>
            <person name="Guo S."/>
            <person name="Zhu Y."/>
            <person name="Zheng J."/>
            <person name="Zhu L."/>
            <person name="Ruan L."/>
            <person name="Peng D."/>
            <person name="Sun M."/>
        </authorList>
    </citation>
    <scope>NUCLEOTIDE SEQUENCE [LARGE SCALE GENOMIC DNA]</scope>
    <source>
        <strain evidence="2 3">YBT-1518</strain>
    </source>
</reference>
<proteinExistence type="predicted"/>
<dbReference type="Proteomes" id="UP000018566">
    <property type="component" value="Chromosome"/>
</dbReference>
<dbReference type="KEGG" id="bthu:YBT1518_03820"/>
<dbReference type="Pfam" id="PF05732">
    <property type="entry name" value="RepL"/>
    <property type="match status" value="1"/>
</dbReference>
<dbReference type="AlphaFoldDB" id="A0A9W3K931"/>
<dbReference type="GO" id="GO:0006276">
    <property type="term" value="P:plasmid maintenance"/>
    <property type="evidence" value="ECO:0007669"/>
    <property type="project" value="InterPro"/>
</dbReference>
<sequence length="416" mass="48769">MKMKHDRNWNALLDLQLQGEKKIQVLNFVMERLDAKNQLHMTQKEIAEQTQVSERTVSETMKTLQESTFLQRLQSGVYEVNQAFEYEHQLSEEKGLEKGMEVLRDNLQTVTVKNVLNKSMKDVQQLIESDLENPKGSTLTKEDVKELLDQHVKSLEQTLHQYYEQKEKGASWKEAIHTLKENVKQSYQTLKETFMQKVKQNVQTVKDAPGQVKQYTKNRLIDGVVRVNNLILTKSQELNQKLEQARPYQKETLQEKDNEKTVVQEKEQLIEKEVVQEKTVEEPTMPQPLEKDLLVKQQAEIPTDTIKKNFQEVVTEQFEKHPEATMEALREYIVEQHPHIHRIEQVNAEEFVTRIEKVSHILLVNQQAKIIDQKEELAVIAEEVTDEKQVEKFADLVKEKQEEIVMEEEVSVSFEK</sequence>
<evidence type="ECO:0000259" key="1">
    <source>
        <dbReference type="Pfam" id="PF05732"/>
    </source>
</evidence>
<dbReference type="InterPro" id="IPR008813">
    <property type="entry name" value="Plasmid_replication_RepL"/>
</dbReference>
<dbReference type="SUPFAM" id="SSF46785">
    <property type="entry name" value="Winged helix' DNA-binding domain"/>
    <property type="match status" value="1"/>
</dbReference>
<dbReference type="GO" id="GO:0006260">
    <property type="term" value="P:DNA replication"/>
    <property type="evidence" value="ECO:0007669"/>
    <property type="project" value="InterPro"/>
</dbReference>
<protein>
    <submittedName>
        <fullName evidence="2">Plasmid replication control protein</fullName>
    </submittedName>
</protein>
<dbReference type="InterPro" id="IPR036390">
    <property type="entry name" value="WH_DNA-bd_sf"/>
</dbReference>
<name>A0A9W3K931_BACTU</name>
<dbReference type="EMBL" id="CP005935">
    <property type="protein sequence ID" value="AHA69983.1"/>
    <property type="molecule type" value="Genomic_DNA"/>
</dbReference>
<dbReference type="InterPro" id="IPR036388">
    <property type="entry name" value="WH-like_DNA-bd_sf"/>
</dbReference>
<organism evidence="2 3">
    <name type="scientific">Bacillus thuringiensis YBT-1518</name>
    <dbReference type="NCBI Taxonomy" id="529122"/>
    <lineage>
        <taxon>Bacteria</taxon>
        <taxon>Bacillati</taxon>
        <taxon>Bacillota</taxon>
        <taxon>Bacilli</taxon>
        <taxon>Bacillales</taxon>
        <taxon>Bacillaceae</taxon>
        <taxon>Bacillus</taxon>
        <taxon>Bacillus cereus group</taxon>
    </lineage>
</organism>
<dbReference type="RefSeq" id="WP_023521099.1">
    <property type="nucleotide sequence ID" value="NC_022873.1"/>
</dbReference>
<gene>
    <name evidence="2" type="ORF">YBT1518_03820</name>
</gene>
<dbReference type="Gene3D" id="1.10.10.10">
    <property type="entry name" value="Winged helix-like DNA-binding domain superfamily/Winged helix DNA-binding domain"/>
    <property type="match status" value="1"/>
</dbReference>
<feature type="domain" description="Plasmid replication protein RepL" evidence="1">
    <location>
        <begin position="14"/>
        <end position="82"/>
    </location>
</feature>
<evidence type="ECO:0000313" key="2">
    <source>
        <dbReference type="EMBL" id="AHA69983.1"/>
    </source>
</evidence>